<keyword evidence="2" id="KW-0732">Signal</keyword>
<name>A0A9N7U7H2_PLEPL</name>
<protein>
    <recommendedName>
        <fullName evidence="5">MHC class I antigen</fullName>
    </recommendedName>
</protein>
<feature type="chain" id="PRO_5040192266" description="MHC class I antigen" evidence="2">
    <location>
        <begin position="25"/>
        <end position="107"/>
    </location>
</feature>
<dbReference type="Proteomes" id="UP001153269">
    <property type="component" value="Unassembled WGS sequence"/>
</dbReference>
<feature type="signal peptide" evidence="2">
    <location>
        <begin position="1"/>
        <end position="24"/>
    </location>
</feature>
<comment type="caution">
    <text evidence="3">The sequence shown here is derived from an EMBL/GenBank/DDBJ whole genome shotgun (WGS) entry which is preliminary data.</text>
</comment>
<evidence type="ECO:0000256" key="2">
    <source>
        <dbReference type="SAM" id="SignalP"/>
    </source>
</evidence>
<proteinExistence type="predicted"/>
<keyword evidence="4" id="KW-1185">Reference proteome</keyword>
<dbReference type="AlphaFoldDB" id="A0A9N7U7H2"/>
<evidence type="ECO:0000313" key="4">
    <source>
        <dbReference type="Proteomes" id="UP001153269"/>
    </source>
</evidence>
<evidence type="ECO:0008006" key="5">
    <source>
        <dbReference type="Google" id="ProtNLM"/>
    </source>
</evidence>
<reference evidence="3" key="1">
    <citation type="submission" date="2020-03" db="EMBL/GenBank/DDBJ databases">
        <authorList>
            <person name="Weist P."/>
        </authorList>
    </citation>
    <scope>NUCLEOTIDE SEQUENCE</scope>
</reference>
<dbReference type="EMBL" id="CADEAL010000813">
    <property type="protein sequence ID" value="CAB1425557.1"/>
    <property type="molecule type" value="Genomic_DNA"/>
</dbReference>
<organism evidence="3 4">
    <name type="scientific">Pleuronectes platessa</name>
    <name type="common">European plaice</name>
    <dbReference type="NCBI Taxonomy" id="8262"/>
    <lineage>
        <taxon>Eukaryota</taxon>
        <taxon>Metazoa</taxon>
        <taxon>Chordata</taxon>
        <taxon>Craniata</taxon>
        <taxon>Vertebrata</taxon>
        <taxon>Euteleostomi</taxon>
        <taxon>Actinopterygii</taxon>
        <taxon>Neopterygii</taxon>
        <taxon>Teleostei</taxon>
        <taxon>Neoteleostei</taxon>
        <taxon>Acanthomorphata</taxon>
        <taxon>Carangaria</taxon>
        <taxon>Pleuronectiformes</taxon>
        <taxon>Pleuronectoidei</taxon>
        <taxon>Pleuronectidae</taxon>
        <taxon>Pleuronectes</taxon>
    </lineage>
</organism>
<sequence>MPCPAGLGRAALVLITAGPQAASSGPCLGGGSGIKSEEEQESRTEHRAQGRGGSRPSISGFRIQRVLTGLSSPGTGLWAVTTDTQTNQELSLMQYQLDRVTGDGNRG</sequence>
<evidence type="ECO:0000256" key="1">
    <source>
        <dbReference type="SAM" id="MobiDB-lite"/>
    </source>
</evidence>
<feature type="region of interest" description="Disordered" evidence="1">
    <location>
        <begin position="20"/>
        <end position="59"/>
    </location>
</feature>
<evidence type="ECO:0000313" key="3">
    <source>
        <dbReference type="EMBL" id="CAB1425557.1"/>
    </source>
</evidence>
<feature type="compositionally biased region" description="Basic and acidic residues" evidence="1">
    <location>
        <begin position="35"/>
        <end position="48"/>
    </location>
</feature>
<gene>
    <name evidence="3" type="ORF">PLEPLA_LOCUS13487</name>
</gene>
<accession>A0A9N7U7H2</accession>